<proteinExistence type="predicted"/>
<accession>A0AAD4QMZ7</accession>
<dbReference type="AlphaFoldDB" id="A0AAD4QMZ7"/>
<evidence type="ECO:0000256" key="1">
    <source>
        <dbReference type="SAM" id="MobiDB-lite"/>
    </source>
</evidence>
<name>A0AAD4QMZ7_9AGAM</name>
<keyword evidence="2" id="KW-1133">Transmembrane helix</keyword>
<feature type="region of interest" description="Disordered" evidence="1">
    <location>
        <begin position="1"/>
        <end position="30"/>
    </location>
</feature>
<organism evidence="3 4">
    <name type="scientific">Multifurca ochricompacta</name>
    <dbReference type="NCBI Taxonomy" id="376703"/>
    <lineage>
        <taxon>Eukaryota</taxon>
        <taxon>Fungi</taxon>
        <taxon>Dikarya</taxon>
        <taxon>Basidiomycota</taxon>
        <taxon>Agaricomycotina</taxon>
        <taxon>Agaricomycetes</taxon>
        <taxon>Russulales</taxon>
        <taxon>Russulaceae</taxon>
        <taxon>Multifurca</taxon>
    </lineage>
</organism>
<feature type="compositionally biased region" description="Low complexity" evidence="1">
    <location>
        <begin position="1"/>
        <end position="25"/>
    </location>
</feature>
<dbReference type="Proteomes" id="UP001203297">
    <property type="component" value="Unassembled WGS sequence"/>
</dbReference>
<evidence type="ECO:0000313" key="4">
    <source>
        <dbReference type="Proteomes" id="UP001203297"/>
    </source>
</evidence>
<protein>
    <submittedName>
        <fullName evidence="3">Uncharacterized protein</fullName>
    </submittedName>
</protein>
<gene>
    <name evidence="3" type="ORF">B0F90DRAFT_212636</name>
</gene>
<keyword evidence="2" id="KW-0472">Membrane</keyword>
<sequence>MSSSSSPSISSSSTDVPTPTPTASSGSGKDATPASATLLFGILVIFLALFAAFMLLGFFWHIQRRRRRDVVLQFDEENGVYRGVPKMWEVWTKDENGGSPGEWENIRPLSLDVNRAPPGKVISPESRLRPWLRNPFYRSTAPPPPPQEEAQLDSVGAGAPVNGIRTSFIIAMPYAGTPNWRRSMLSQASHVETSWQHREYAIGTYRPPFLDGHPL</sequence>
<reference evidence="3" key="1">
    <citation type="journal article" date="2022" name="New Phytol.">
        <title>Evolutionary transition to the ectomycorrhizal habit in the genomes of a hyperdiverse lineage of mushroom-forming fungi.</title>
        <authorList>
            <person name="Looney B."/>
            <person name="Miyauchi S."/>
            <person name="Morin E."/>
            <person name="Drula E."/>
            <person name="Courty P.E."/>
            <person name="Kohler A."/>
            <person name="Kuo A."/>
            <person name="LaButti K."/>
            <person name="Pangilinan J."/>
            <person name="Lipzen A."/>
            <person name="Riley R."/>
            <person name="Andreopoulos W."/>
            <person name="He G."/>
            <person name="Johnson J."/>
            <person name="Nolan M."/>
            <person name="Tritt A."/>
            <person name="Barry K.W."/>
            <person name="Grigoriev I.V."/>
            <person name="Nagy L.G."/>
            <person name="Hibbett D."/>
            <person name="Henrissat B."/>
            <person name="Matheny P.B."/>
            <person name="Labbe J."/>
            <person name="Martin F.M."/>
        </authorList>
    </citation>
    <scope>NUCLEOTIDE SEQUENCE</scope>
    <source>
        <strain evidence="3">BPL690</strain>
    </source>
</reference>
<feature type="transmembrane region" description="Helical" evidence="2">
    <location>
        <begin position="38"/>
        <end position="60"/>
    </location>
</feature>
<comment type="caution">
    <text evidence="3">The sequence shown here is derived from an EMBL/GenBank/DDBJ whole genome shotgun (WGS) entry which is preliminary data.</text>
</comment>
<keyword evidence="4" id="KW-1185">Reference proteome</keyword>
<dbReference type="EMBL" id="WTXG01000011">
    <property type="protein sequence ID" value="KAI0302394.1"/>
    <property type="molecule type" value="Genomic_DNA"/>
</dbReference>
<keyword evidence="2" id="KW-0812">Transmembrane</keyword>
<evidence type="ECO:0000313" key="3">
    <source>
        <dbReference type="EMBL" id="KAI0302394.1"/>
    </source>
</evidence>
<evidence type="ECO:0000256" key="2">
    <source>
        <dbReference type="SAM" id="Phobius"/>
    </source>
</evidence>